<organism evidence="2 3">
    <name type="scientific">Albugo candida</name>
    <dbReference type="NCBI Taxonomy" id="65357"/>
    <lineage>
        <taxon>Eukaryota</taxon>
        <taxon>Sar</taxon>
        <taxon>Stramenopiles</taxon>
        <taxon>Oomycota</taxon>
        <taxon>Peronosporomycetes</taxon>
        <taxon>Albuginales</taxon>
        <taxon>Albuginaceae</taxon>
        <taxon>Albugo</taxon>
    </lineage>
</organism>
<dbReference type="STRING" id="65357.A0A024FUH2"/>
<reference evidence="2 3" key="1">
    <citation type="submission" date="2012-05" db="EMBL/GenBank/DDBJ databases">
        <title>Recombination and specialization in a pathogen metapopulation.</title>
        <authorList>
            <person name="Gardiner A."/>
            <person name="Kemen E."/>
            <person name="Schultz-Larsen T."/>
            <person name="MacLean D."/>
            <person name="Van Oosterhout C."/>
            <person name="Jones J.D.G."/>
        </authorList>
    </citation>
    <scope>NUCLEOTIDE SEQUENCE [LARGE SCALE GENOMIC DNA]</scope>
    <source>
        <strain evidence="2 3">Ac Nc2</strain>
    </source>
</reference>
<evidence type="ECO:0000313" key="3">
    <source>
        <dbReference type="Proteomes" id="UP000053237"/>
    </source>
</evidence>
<dbReference type="AlphaFoldDB" id="A0A024FUH2"/>
<evidence type="ECO:0000256" key="1">
    <source>
        <dbReference type="SAM" id="MobiDB-lite"/>
    </source>
</evidence>
<sequence length="455" mass="52864">MDKSADRSVSTSIDFDLAIHKRQWEEVRLLNEQLIASNSDMKQQVETLVQDKEELFGYFQRQHDEQQERISELEYVIEEQKTTRCNLEDQIKELVLLAEDRDRFTKRLMSDVERIEKDKEMACMRTEDLENQFLRQNCQNKIELDHTIEQLCFRNRKYHRIDIVVPNVSEESKNDSIQLLAENVSLKAEITYQSLEIEKLLLCIRNLEMKSQEWKKQIRVLELNEVEISRQLFFSQKMVAHLHEKAAFTQAHPIRPIDQTPRNSNFLTVIDHKESQSQLKEVETALIALKDEREYWLAQKNEIVMFLNQSIEEMASRRALDKDGDTCSVSHPMGAVEVWADEAMDAMQALLEKLRHDRLKVGRRPEPCNSVERIENRRLLERQLGMRLPALPLSSPSKPGHPSSPQSRKSVDFRCTNSHSSACGSKAGARTCSNTTRGAVWSRKDGDVIVGGMER</sequence>
<keyword evidence="3" id="KW-1185">Reference proteome</keyword>
<accession>A0A024FUH2</accession>
<evidence type="ECO:0008006" key="4">
    <source>
        <dbReference type="Google" id="ProtNLM"/>
    </source>
</evidence>
<feature type="compositionally biased region" description="Low complexity" evidence="1">
    <location>
        <begin position="389"/>
        <end position="407"/>
    </location>
</feature>
<dbReference type="EMBL" id="CAIX01000344">
    <property type="protein sequence ID" value="CCI10686.1"/>
    <property type="molecule type" value="Genomic_DNA"/>
</dbReference>
<dbReference type="OrthoDB" id="166611at2759"/>
<feature type="region of interest" description="Disordered" evidence="1">
    <location>
        <begin position="389"/>
        <end position="434"/>
    </location>
</feature>
<evidence type="ECO:0000313" key="2">
    <source>
        <dbReference type="EMBL" id="CCI10686.1"/>
    </source>
</evidence>
<gene>
    <name evidence="2" type="ORF">BN9_112390</name>
</gene>
<name>A0A024FUH2_9STRA</name>
<dbReference type="InParanoid" id="A0A024FUH2"/>
<protein>
    <recommendedName>
        <fullName evidence="4">Cilia- and flagella-associated protein 157</fullName>
    </recommendedName>
</protein>
<dbReference type="Proteomes" id="UP000053237">
    <property type="component" value="Unassembled WGS sequence"/>
</dbReference>
<proteinExistence type="predicted"/>
<comment type="caution">
    <text evidence="2">The sequence shown here is derived from an EMBL/GenBank/DDBJ whole genome shotgun (WGS) entry which is preliminary data.</text>
</comment>